<dbReference type="EMBL" id="JADKMY010000001">
    <property type="protein sequence ID" value="MBF4552627.1"/>
    <property type="molecule type" value="Genomic_DNA"/>
</dbReference>
<name>A0ABR9ZIZ8_9CORY</name>
<proteinExistence type="predicted"/>
<evidence type="ECO:0000313" key="4">
    <source>
        <dbReference type="Proteomes" id="UP000635902"/>
    </source>
</evidence>
<sequence length="598" mass="65318">MSTENQPTAAQSGPHASEAVNEKAWLKHYSEWTSPEIDVDTLFGPGASGDTTSTSRTLVDIFDNAVKEFADVPAFTFFGKSTTYKEYGTLVDRAIAALRAAGVSKGDFVAIVAPNSPQTLIAFYATLCVGAVPALHNPLYTSSELKVPFNNHKARVGFFWEKANKIACELKKDTPLETVIDINLIDSMPRLQRFALSLPLPIPALKAAKAKLSAPTKSSMSFEDFLRQGKGKSTEKEKVNPRDPALILYTSGTTGTPKGALLNHMNLVSNLEQGREWVQDLGVGRTEKMMAALPIFHAYGLTMNITMAPAIGGTIQLLPAPEMDLILKLMKTDCPTWLPGVPTLYEKIMDTAEEKNVSLKGIRNSFSGASSLPVATVKRWEEMTGGNIVEGYGLTETSPIICGNPMGNGREGYIGVPFPSTEVRIGDPEDPTLTMPDGEPGELMVRGPQVFSGYLDMTKATQEAFCDDWFLTGDMAVMESDGFIKIVSRIKEMIITGGFNIYPAEVEAVLREHDAVAHASVVGLDREDGSETVCAALVLAEGKKLDDSLKAELKEFCREKLTRYKVPRIYEQFDELPSDQLGKVRRGEVKEMVAERLK</sequence>
<dbReference type="Pfam" id="PF13193">
    <property type="entry name" value="AMP-binding_C"/>
    <property type="match status" value="1"/>
</dbReference>
<protein>
    <submittedName>
        <fullName evidence="3">AMP-binding protein</fullName>
    </submittedName>
</protein>
<dbReference type="CDD" id="cd05936">
    <property type="entry name" value="FC-FACS_FadD_like"/>
    <property type="match status" value="1"/>
</dbReference>
<dbReference type="InterPro" id="IPR000873">
    <property type="entry name" value="AMP-dep_synth/lig_dom"/>
</dbReference>
<keyword evidence="4" id="KW-1185">Reference proteome</keyword>
<evidence type="ECO:0000313" key="3">
    <source>
        <dbReference type="EMBL" id="MBF4552627.1"/>
    </source>
</evidence>
<dbReference type="InterPro" id="IPR020845">
    <property type="entry name" value="AMP-binding_CS"/>
</dbReference>
<dbReference type="PANTHER" id="PTHR43767:SF12">
    <property type="entry name" value="AMP-DEPENDENT SYNTHETASE AND LIGASE"/>
    <property type="match status" value="1"/>
</dbReference>
<dbReference type="InterPro" id="IPR042099">
    <property type="entry name" value="ANL_N_sf"/>
</dbReference>
<dbReference type="PANTHER" id="PTHR43767">
    <property type="entry name" value="LONG-CHAIN-FATTY-ACID--COA LIGASE"/>
    <property type="match status" value="1"/>
</dbReference>
<accession>A0ABR9ZIZ8</accession>
<feature type="domain" description="AMP-dependent synthetase/ligase" evidence="1">
    <location>
        <begin position="62"/>
        <end position="455"/>
    </location>
</feature>
<dbReference type="RefSeq" id="WP_194555523.1">
    <property type="nucleotide sequence ID" value="NZ_JADKMY010000001.1"/>
</dbReference>
<dbReference type="InterPro" id="IPR050237">
    <property type="entry name" value="ATP-dep_AMP-bd_enzyme"/>
</dbReference>
<dbReference type="InterPro" id="IPR025110">
    <property type="entry name" value="AMP-bd_C"/>
</dbReference>
<dbReference type="NCBIfam" id="NF004114">
    <property type="entry name" value="PRK05605.1"/>
    <property type="match status" value="1"/>
</dbReference>
<organism evidence="3 4">
    <name type="scientific">Corynebacterium suicordis DSM 45110</name>
    <dbReference type="NCBI Taxonomy" id="1121369"/>
    <lineage>
        <taxon>Bacteria</taxon>
        <taxon>Bacillati</taxon>
        <taxon>Actinomycetota</taxon>
        <taxon>Actinomycetes</taxon>
        <taxon>Mycobacteriales</taxon>
        <taxon>Corynebacteriaceae</taxon>
        <taxon>Corynebacterium</taxon>
    </lineage>
</organism>
<dbReference type="Pfam" id="PF00501">
    <property type="entry name" value="AMP-binding"/>
    <property type="match status" value="1"/>
</dbReference>
<comment type="caution">
    <text evidence="3">The sequence shown here is derived from an EMBL/GenBank/DDBJ whole genome shotgun (WGS) entry which is preliminary data.</text>
</comment>
<dbReference type="Gene3D" id="3.30.300.30">
    <property type="match status" value="1"/>
</dbReference>
<evidence type="ECO:0000259" key="1">
    <source>
        <dbReference type="Pfam" id="PF00501"/>
    </source>
</evidence>
<dbReference type="InterPro" id="IPR045851">
    <property type="entry name" value="AMP-bd_C_sf"/>
</dbReference>
<dbReference type="Proteomes" id="UP000635902">
    <property type="component" value="Unassembled WGS sequence"/>
</dbReference>
<dbReference type="SUPFAM" id="SSF56801">
    <property type="entry name" value="Acetyl-CoA synthetase-like"/>
    <property type="match status" value="1"/>
</dbReference>
<evidence type="ECO:0000259" key="2">
    <source>
        <dbReference type="Pfam" id="PF13193"/>
    </source>
</evidence>
<reference evidence="3 4" key="1">
    <citation type="submission" date="2020-10" db="EMBL/GenBank/DDBJ databases">
        <title>Novel species in genus Corynebacterium.</title>
        <authorList>
            <person name="Zhang G."/>
        </authorList>
    </citation>
    <scope>NUCLEOTIDE SEQUENCE [LARGE SCALE GENOMIC DNA]</scope>
    <source>
        <strain evidence="3 4">DSM 45110</strain>
    </source>
</reference>
<dbReference type="PROSITE" id="PS00455">
    <property type="entry name" value="AMP_BINDING"/>
    <property type="match status" value="1"/>
</dbReference>
<gene>
    <name evidence="3" type="ORF">IRY30_00815</name>
</gene>
<feature type="domain" description="AMP-binding enzyme C-terminal" evidence="2">
    <location>
        <begin position="505"/>
        <end position="583"/>
    </location>
</feature>
<dbReference type="Gene3D" id="3.40.50.12780">
    <property type="entry name" value="N-terminal domain of ligase-like"/>
    <property type="match status" value="1"/>
</dbReference>